<sequence>MSDLDRHNYVLLSTRKRDGSFVDTPVWFAKEGNQVFMFSAGDAGKVKRLRNFSEIRLAPCTVSGKRLGDFVPATATLVEGEKAEEAHRQLVKKYGWQMRLLDMGARLGRRINTRAFIQAELS</sequence>
<dbReference type="Proteomes" id="UP000537130">
    <property type="component" value="Unassembled WGS sequence"/>
</dbReference>
<protein>
    <recommendedName>
        <fullName evidence="3">Pyridoxamine 5'-phosphate oxidase putative domain-containing protein</fullName>
    </recommendedName>
</protein>
<evidence type="ECO:0008006" key="3">
    <source>
        <dbReference type="Google" id="ProtNLM"/>
    </source>
</evidence>
<dbReference type="AlphaFoldDB" id="A0A7W4Z5V1"/>
<reference evidence="1 2" key="1">
    <citation type="submission" date="2020-08" db="EMBL/GenBank/DDBJ databases">
        <title>Genomic Encyclopedia of Type Strains, Phase III (KMG-III): the genomes of soil and plant-associated and newly described type strains.</title>
        <authorList>
            <person name="Whitman W."/>
        </authorList>
    </citation>
    <scope>NUCLEOTIDE SEQUENCE [LARGE SCALE GENOMIC DNA]</scope>
    <source>
        <strain evidence="1 2">CECT 8654</strain>
    </source>
</reference>
<gene>
    <name evidence="1" type="ORF">FHR99_001834</name>
</gene>
<accession>A0A7W4Z5V1</accession>
<comment type="caution">
    <text evidence="1">The sequence shown here is derived from an EMBL/GenBank/DDBJ whole genome shotgun (WGS) entry which is preliminary data.</text>
</comment>
<proteinExistence type="predicted"/>
<dbReference type="InterPro" id="IPR019965">
    <property type="entry name" value="PPOX_F420-dep_Rv2061_put"/>
</dbReference>
<evidence type="ECO:0000313" key="2">
    <source>
        <dbReference type="Proteomes" id="UP000537130"/>
    </source>
</evidence>
<dbReference type="Gene3D" id="2.30.110.10">
    <property type="entry name" value="Electron Transport, Fmn-binding Protein, Chain A"/>
    <property type="match status" value="1"/>
</dbReference>
<organism evidence="1 2">
    <name type="scientific">Litorivivens lipolytica</name>
    <dbReference type="NCBI Taxonomy" id="1524264"/>
    <lineage>
        <taxon>Bacteria</taxon>
        <taxon>Pseudomonadati</taxon>
        <taxon>Pseudomonadota</taxon>
        <taxon>Gammaproteobacteria</taxon>
        <taxon>Litorivivens</taxon>
    </lineage>
</organism>
<dbReference type="InterPro" id="IPR012349">
    <property type="entry name" value="Split_barrel_FMN-bd"/>
</dbReference>
<dbReference type="NCBIfam" id="TIGR03666">
    <property type="entry name" value="Rv2061_F420"/>
    <property type="match status" value="1"/>
</dbReference>
<dbReference type="SUPFAM" id="SSF50475">
    <property type="entry name" value="FMN-binding split barrel"/>
    <property type="match status" value="1"/>
</dbReference>
<evidence type="ECO:0000313" key="1">
    <source>
        <dbReference type="EMBL" id="MBB3047568.1"/>
    </source>
</evidence>
<keyword evidence="2" id="KW-1185">Reference proteome</keyword>
<dbReference type="RefSeq" id="WP_183410342.1">
    <property type="nucleotide sequence ID" value="NZ_JACHWY010000002.1"/>
</dbReference>
<name>A0A7W4Z5V1_9GAMM</name>
<dbReference type="EMBL" id="JACHWY010000002">
    <property type="protein sequence ID" value="MBB3047568.1"/>
    <property type="molecule type" value="Genomic_DNA"/>
</dbReference>